<comment type="caution">
    <text evidence="3">The sequence shown here is derived from an EMBL/GenBank/DDBJ whole genome shotgun (WGS) entry which is preliminary data.</text>
</comment>
<feature type="region of interest" description="Disordered" evidence="1">
    <location>
        <begin position="125"/>
        <end position="210"/>
    </location>
</feature>
<dbReference type="AlphaFoldDB" id="A0AAN9VST0"/>
<evidence type="ECO:0000313" key="4">
    <source>
        <dbReference type="Proteomes" id="UP001378592"/>
    </source>
</evidence>
<sequence>MSCNCVLLLALIAFVTAQPTTTGVQSSPSGSGGQGVPGAQCPTFVVFTAPDGCSSCSCSVDARLTDCTRSTCSDPGNYTINECVENALYVGSDGCNSCQCNAFRSFSWCTRKICLLSDASSPQPLLTATQSPRSSSPSQAPPFTRASPLRPSRPPSRHAASPTYTYITDFALRAASGTPPQPPRRRGWTRRPAGSSTTREGLAASSRGRD</sequence>
<keyword evidence="4" id="KW-1185">Reference proteome</keyword>
<dbReference type="EMBL" id="JAZDUA010000052">
    <property type="protein sequence ID" value="KAK7870784.1"/>
    <property type="molecule type" value="Genomic_DNA"/>
</dbReference>
<organism evidence="3 4">
    <name type="scientific">Gryllus longicercus</name>
    <dbReference type="NCBI Taxonomy" id="2509291"/>
    <lineage>
        <taxon>Eukaryota</taxon>
        <taxon>Metazoa</taxon>
        <taxon>Ecdysozoa</taxon>
        <taxon>Arthropoda</taxon>
        <taxon>Hexapoda</taxon>
        <taxon>Insecta</taxon>
        <taxon>Pterygota</taxon>
        <taxon>Neoptera</taxon>
        <taxon>Polyneoptera</taxon>
        <taxon>Orthoptera</taxon>
        <taxon>Ensifera</taxon>
        <taxon>Gryllidea</taxon>
        <taxon>Grylloidea</taxon>
        <taxon>Gryllidae</taxon>
        <taxon>Gryllinae</taxon>
        <taxon>Gryllus</taxon>
    </lineage>
</organism>
<feature type="chain" id="PRO_5042941239" evidence="2">
    <location>
        <begin position="18"/>
        <end position="210"/>
    </location>
</feature>
<gene>
    <name evidence="3" type="ORF">R5R35_005449</name>
</gene>
<accession>A0AAN9VST0</accession>
<reference evidence="3 4" key="1">
    <citation type="submission" date="2024-03" db="EMBL/GenBank/DDBJ databases">
        <title>The genome assembly and annotation of the cricket Gryllus longicercus Weissman &amp; Gray.</title>
        <authorList>
            <person name="Szrajer S."/>
            <person name="Gray D."/>
            <person name="Ylla G."/>
        </authorList>
    </citation>
    <scope>NUCLEOTIDE SEQUENCE [LARGE SCALE GENOMIC DNA]</scope>
    <source>
        <strain evidence="3">DAG 2021-001</strain>
        <tissue evidence="3">Whole body minus gut</tissue>
    </source>
</reference>
<protein>
    <submittedName>
        <fullName evidence="3">Uncharacterized protein</fullName>
    </submittedName>
</protein>
<evidence type="ECO:0000256" key="1">
    <source>
        <dbReference type="SAM" id="MobiDB-lite"/>
    </source>
</evidence>
<evidence type="ECO:0000313" key="3">
    <source>
        <dbReference type="EMBL" id="KAK7870784.1"/>
    </source>
</evidence>
<dbReference type="Proteomes" id="UP001378592">
    <property type="component" value="Unassembled WGS sequence"/>
</dbReference>
<name>A0AAN9VST0_9ORTH</name>
<evidence type="ECO:0000256" key="2">
    <source>
        <dbReference type="SAM" id="SignalP"/>
    </source>
</evidence>
<proteinExistence type="predicted"/>
<feature type="signal peptide" evidence="2">
    <location>
        <begin position="1"/>
        <end position="17"/>
    </location>
</feature>
<feature type="compositionally biased region" description="Low complexity" evidence="1">
    <location>
        <begin position="127"/>
        <end position="150"/>
    </location>
</feature>
<keyword evidence="2" id="KW-0732">Signal</keyword>